<evidence type="ECO:0000313" key="2">
    <source>
        <dbReference type="Proteomes" id="UP000828048"/>
    </source>
</evidence>
<sequence>MKSCGFNIDGATEEDDNGDEDEDLQDTIHEVIGSAIYQLLALLCECMICDNGGQLFCCETCPGTYHLECFDPPLKPSLMFGSANHGASIFGSRGEISNKCKLGTSPPSLLPCKAHAIISLAFDGNKNASGCFAGKVDPCIIFSSSVSHFMNDKSSYSLRLREYKPWVLNHSIPVSMSMSPDTNHKQSSSSLDQISTFDLLCSHMLLIIRIGGSKTTIQMAAGDKASQMFESSVPGKQKSSDGHDLSSVDIDI</sequence>
<reference evidence="1 2" key="1">
    <citation type="journal article" date="2021" name="Hortic Res">
        <title>High-quality reference genome and annotation aids understanding of berry development for evergreen blueberry (Vaccinium darrowii).</title>
        <authorList>
            <person name="Yu J."/>
            <person name="Hulse-Kemp A.M."/>
            <person name="Babiker E."/>
            <person name="Staton M."/>
        </authorList>
    </citation>
    <scope>NUCLEOTIDE SEQUENCE [LARGE SCALE GENOMIC DNA]</scope>
    <source>
        <strain evidence="2">cv. NJ 8807/NJ 8810</strain>
        <tissue evidence="1">Young leaf</tissue>
    </source>
</reference>
<proteinExistence type="predicted"/>
<dbReference type="EMBL" id="CM037156">
    <property type="protein sequence ID" value="KAH7836664.1"/>
    <property type="molecule type" value="Genomic_DNA"/>
</dbReference>
<comment type="caution">
    <text evidence="1">The sequence shown here is derived from an EMBL/GenBank/DDBJ whole genome shotgun (WGS) entry which is preliminary data.</text>
</comment>
<accession>A0ACB7X7W9</accession>
<protein>
    <submittedName>
        <fullName evidence="1">Uncharacterized protein</fullName>
    </submittedName>
</protein>
<organism evidence="1 2">
    <name type="scientific">Vaccinium darrowii</name>
    <dbReference type="NCBI Taxonomy" id="229202"/>
    <lineage>
        <taxon>Eukaryota</taxon>
        <taxon>Viridiplantae</taxon>
        <taxon>Streptophyta</taxon>
        <taxon>Embryophyta</taxon>
        <taxon>Tracheophyta</taxon>
        <taxon>Spermatophyta</taxon>
        <taxon>Magnoliopsida</taxon>
        <taxon>eudicotyledons</taxon>
        <taxon>Gunneridae</taxon>
        <taxon>Pentapetalae</taxon>
        <taxon>asterids</taxon>
        <taxon>Ericales</taxon>
        <taxon>Ericaceae</taxon>
        <taxon>Vaccinioideae</taxon>
        <taxon>Vaccinieae</taxon>
        <taxon>Vaccinium</taxon>
    </lineage>
</organism>
<dbReference type="Proteomes" id="UP000828048">
    <property type="component" value="Chromosome 6"/>
</dbReference>
<gene>
    <name evidence="1" type="ORF">Vadar_004097</name>
</gene>
<name>A0ACB7X7W9_9ERIC</name>
<keyword evidence="2" id="KW-1185">Reference proteome</keyword>
<evidence type="ECO:0000313" key="1">
    <source>
        <dbReference type="EMBL" id="KAH7836664.1"/>
    </source>
</evidence>